<organism evidence="1 2">
    <name type="scientific">Catharanthus roseus</name>
    <name type="common">Madagascar periwinkle</name>
    <name type="synonym">Vinca rosea</name>
    <dbReference type="NCBI Taxonomy" id="4058"/>
    <lineage>
        <taxon>Eukaryota</taxon>
        <taxon>Viridiplantae</taxon>
        <taxon>Streptophyta</taxon>
        <taxon>Embryophyta</taxon>
        <taxon>Tracheophyta</taxon>
        <taxon>Spermatophyta</taxon>
        <taxon>Magnoliopsida</taxon>
        <taxon>eudicotyledons</taxon>
        <taxon>Gunneridae</taxon>
        <taxon>Pentapetalae</taxon>
        <taxon>asterids</taxon>
        <taxon>lamiids</taxon>
        <taxon>Gentianales</taxon>
        <taxon>Apocynaceae</taxon>
        <taxon>Rauvolfioideae</taxon>
        <taxon>Vinceae</taxon>
        <taxon>Catharanthinae</taxon>
        <taxon>Catharanthus</taxon>
    </lineage>
</organism>
<accession>A0ACC0CFA0</accession>
<protein>
    <submittedName>
        <fullName evidence="1">Uncharacterized protein</fullName>
    </submittedName>
</protein>
<evidence type="ECO:0000313" key="1">
    <source>
        <dbReference type="EMBL" id="KAI5683552.1"/>
    </source>
</evidence>
<proteinExistence type="predicted"/>
<comment type="caution">
    <text evidence="1">The sequence shown here is derived from an EMBL/GenBank/DDBJ whole genome shotgun (WGS) entry which is preliminary data.</text>
</comment>
<reference evidence="2" key="1">
    <citation type="journal article" date="2023" name="Nat. Plants">
        <title>Single-cell RNA sequencing provides a high-resolution roadmap for understanding the multicellular compartmentation of specialized metabolism.</title>
        <authorList>
            <person name="Sun S."/>
            <person name="Shen X."/>
            <person name="Li Y."/>
            <person name="Li Y."/>
            <person name="Wang S."/>
            <person name="Li R."/>
            <person name="Zhang H."/>
            <person name="Shen G."/>
            <person name="Guo B."/>
            <person name="Wei J."/>
            <person name="Xu J."/>
            <person name="St-Pierre B."/>
            <person name="Chen S."/>
            <person name="Sun C."/>
        </authorList>
    </citation>
    <scope>NUCLEOTIDE SEQUENCE [LARGE SCALE GENOMIC DNA]</scope>
</reference>
<evidence type="ECO:0000313" key="2">
    <source>
        <dbReference type="Proteomes" id="UP001060085"/>
    </source>
</evidence>
<name>A0ACC0CFA0_CATRO</name>
<dbReference type="EMBL" id="CM044701">
    <property type="protein sequence ID" value="KAI5683552.1"/>
    <property type="molecule type" value="Genomic_DNA"/>
</dbReference>
<sequence>MQKKNFPPLIKKLLHIRDYLVLNRRSVDGAIQTMSSWVVCLKFNASLAYDFFKPKGHVKPWAKIVWNRALPPKFSFFFWLAVLDRVPTNNRNKVIYELYIPHGEAYHWQDQNTKYIRGSLARCLSLGLGCN</sequence>
<keyword evidence="2" id="KW-1185">Reference proteome</keyword>
<dbReference type="Proteomes" id="UP001060085">
    <property type="component" value="Linkage Group LG01"/>
</dbReference>
<gene>
    <name evidence="1" type="ORF">M9H77_04780</name>
</gene>